<dbReference type="Proteomes" id="UP000799428">
    <property type="component" value="Unassembled WGS sequence"/>
</dbReference>
<protein>
    <submittedName>
        <fullName evidence="2">Uncharacterized protein</fullName>
    </submittedName>
</protein>
<keyword evidence="1" id="KW-1133">Transmembrane helix</keyword>
<reference evidence="2" key="1">
    <citation type="journal article" date="2020" name="Stud. Mycol.">
        <title>101 Dothideomycetes genomes: a test case for predicting lifestyles and emergence of pathogens.</title>
        <authorList>
            <person name="Haridas S."/>
            <person name="Albert R."/>
            <person name="Binder M."/>
            <person name="Bloem J."/>
            <person name="Labutti K."/>
            <person name="Salamov A."/>
            <person name="Andreopoulos B."/>
            <person name="Baker S."/>
            <person name="Barry K."/>
            <person name="Bills G."/>
            <person name="Bluhm B."/>
            <person name="Cannon C."/>
            <person name="Castanera R."/>
            <person name="Culley D."/>
            <person name="Daum C."/>
            <person name="Ezra D."/>
            <person name="Gonzalez J."/>
            <person name="Henrissat B."/>
            <person name="Kuo A."/>
            <person name="Liang C."/>
            <person name="Lipzen A."/>
            <person name="Lutzoni F."/>
            <person name="Magnuson J."/>
            <person name="Mondo S."/>
            <person name="Nolan M."/>
            <person name="Ohm R."/>
            <person name="Pangilinan J."/>
            <person name="Park H.-J."/>
            <person name="Ramirez L."/>
            <person name="Alfaro M."/>
            <person name="Sun H."/>
            <person name="Tritt A."/>
            <person name="Yoshinaga Y."/>
            <person name="Zwiers L.-H."/>
            <person name="Turgeon B."/>
            <person name="Goodwin S."/>
            <person name="Spatafora J."/>
            <person name="Crous P."/>
            <person name="Grigoriev I."/>
        </authorList>
    </citation>
    <scope>NUCLEOTIDE SEQUENCE</scope>
    <source>
        <strain evidence="2">CBS 279.74</strain>
    </source>
</reference>
<keyword evidence="3" id="KW-1185">Reference proteome</keyword>
<gene>
    <name evidence="2" type="ORF">K504DRAFT_460301</name>
</gene>
<feature type="transmembrane region" description="Helical" evidence="1">
    <location>
        <begin position="56"/>
        <end position="79"/>
    </location>
</feature>
<name>A0A6G1JYA1_9PLEO</name>
<evidence type="ECO:0000256" key="1">
    <source>
        <dbReference type="SAM" id="Phobius"/>
    </source>
</evidence>
<dbReference type="OrthoDB" id="3920320at2759"/>
<evidence type="ECO:0000313" key="2">
    <source>
        <dbReference type="EMBL" id="KAF2705589.1"/>
    </source>
</evidence>
<proteinExistence type="predicted"/>
<accession>A0A6G1JYA1</accession>
<dbReference type="EMBL" id="MU005778">
    <property type="protein sequence ID" value="KAF2705589.1"/>
    <property type="molecule type" value="Genomic_DNA"/>
</dbReference>
<keyword evidence="1" id="KW-0472">Membrane</keyword>
<dbReference type="AlphaFoldDB" id="A0A6G1JYA1"/>
<organism evidence="2 3">
    <name type="scientific">Pleomassaria siparia CBS 279.74</name>
    <dbReference type="NCBI Taxonomy" id="1314801"/>
    <lineage>
        <taxon>Eukaryota</taxon>
        <taxon>Fungi</taxon>
        <taxon>Dikarya</taxon>
        <taxon>Ascomycota</taxon>
        <taxon>Pezizomycotina</taxon>
        <taxon>Dothideomycetes</taxon>
        <taxon>Pleosporomycetidae</taxon>
        <taxon>Pleosporales</taxon>
        <taxon>Pleomassariaceae</taxon>
        <taxon>Pleomassaria</taxon>
    </lineage>
</organism>
<sequence>MALRDNVVVESAPPSYVPGGYGTIEVREVHHHHHHNHILGAHAHQGSSSSCFRATVLLFLMAMLVASFAAICFVAWSFYRLSECEKNRMPWEKECENWLRGRTRLNYA</sequence>
<evidence type="ECO:0000313" key="3">
    <source>
        <dbReference type="Proteomes" id="UP000799428"/>
    </source>
</evidence>
<keyword evidence="1" id="KW-0812">Transmembrane</keyword>